<organism evidence="6 7">
    <name type="scientific">Penaeus vannamei</name>
    <name type="common">Whiteleg shrimp</name>
    <name type="synonym">Litopenaeus vannamei</name>
    <dbReference type="NCBI Taxonomy" id="6689"/>
    <lineage>
        <taxon>Eukaryota</taxon>
        <taxon>Metazoa</taxon>
        <taxon>Ecdysozoa</taxon>
        <taxon>Arthropoda</taxon>
        <taxon>Crustacea</taxon>
        <taxon>Multicrustacea</taxon>
        <taxon>Malacostraca</taxon>
        <taxon>Eumalacostraca</taxon>
        <taxon>Eucarida</taxon>
        <taxon>Decapoda</taxon>
        <taxon>Dendrobranchiata</taxon>
        <taxon>Penaeoidea</taxon>
        <taxon>Penaeidae</taxon>
        <taxon>Penaeus</taxon>
    </lineage>
</organism>
<evidence type="ECO:0000313" key="6">
    <source>
        <dbReference type="EMBL" id="ROT69576.1"/>
    </source>
</evidence>
<dbReference type="EMBL" id="QCYY01002549">
    <property type="protein sequence ID" value="ROT69576.1"/>
    <property type="molecule type" value="Genomic_DNA"/>
</dbReference>
<evidence type="ECO:0000256" key="4">
    <source>
        <dbReference type="RuleBase" id="RU003718"/>
    </source>
</evidence>
<dbReference type="STRING" id="6689.A0A3R7PF68"/>
<evidence type="ECO:0000256" key="3">
    <source>
        <dbReference type="ARBA" id="ARBA00022679"/>
    </source>
</evidence>
<comment type="subcellular location">
    <subcellularLocation>
        <location evidence="5">Membrane</location>
        <topology evidence="5">Single-pass membrane protein</topology>
    </subcellularLocation>
</comment>
<dbReference type="FunFam" id="3.40.50.2000:FF:000021">
    <property type="entry name" value="UDP-glucuronosyltransferase"/>
    <property type="match status" value="1"/>
</dbReference>
<feature type="signal peptide" evidence="5">
    <location>
        <begin position="1"/>
        <end position="25"/>
    </location>
</feature>
<reference evidence="6 7" key="1">
    <citation type="submission" date="2018-04" db="EMBL/GenBank/DDBJ databases">
        <authorList>
            <person name="Zhang X."/>
            <person name="Yuan J."/>
            <person name="Li F."/>
            <person name="Xiang J."/>
        </authorList>
    </citation>
    <scope>NUCLEOTIDE SEQUENCE [LARGE SCALE GENOMIC DNA]</scope>
    <source>
        <tissue evidence="6">Muscle</tissue>
    </source>
</reference>
<sequence length="520" mass="58838">MTPRVGVSLWAWAACVGWALLSVAAADLPPPERQYSILFLLPMSSTSHRNIFMSVAEALAERGHNVTMLVNHAVESRNENITVVFHGLDDFRPEKVSMFRIRGDVREVSRIYSEKLVAASKKLYKVPKVRKLYERRKDFDLIIVFHMMNEVVYPFVLVPSHHVTTLGVDFVQSATLGNVLNPAYASNFILHFPHPLSFMHRCLNLLMHIATACYWKRWSVTDIHREISAQFPGFPSMLEIERNQSLTLMNSHFSLDTPLPLLPGQVEIGGMHCRPGKPLPQELESWISGAGAAGVVYFSLGSTNQGTVLPRQYRDILLQAFRRISQRVLWKNVEEVDDVPENVLVMKWVPQQDVLAHPNVKVFVSHAGLLSTQEAAYHATPVLALPIAADQPRNADQIKKSGFGLALEWEEITVDLVLETLRELIDNPRYRRSAAEVSRAMRDQLTSPKDRAVFWTEYVIRHRGAPRLRSPAVELSWVEFLMLDVLAALLLVVCVAFVLLSCVARLVWRAVCARSKDKED</sequence>
<name>A0A3R7PF68_PENVA</name>
<comment type="catalytic activity">
    <reaction evidence="5">
        <text>glucuronate acceptor + UDP-alpha-D-glucuronate = acceptor beta-D-glucuronoside + UDP + H(+)</text>
        <dbReference type="Rhea" id="RHEA:21032"/>
        <dbReference type="ChEBI" id="CHEBI:15378"/>
        <dbReference type="ChEBI" id="CHEBI:58052"/>
        <dbReference type="ChEBI" id="CHEBI:58223"/>
        <dbReference type="ChEBI" id="CHEBI:132367"/>
        <dbReference type="ChEBI" id="CHEBI:132368"/>
        <dbReference type="EC" id="2.4.1.17"/>
    </reaction>
</comment>
<feature type="transmembrane region" description="Helical" evidence="5">
    <location>
        <begin position="485"/>
        <end position="508"/>
    </location>
</feature>
<evidence type="ECO:0000256" key="5">
    <source>
        <dbReference type="RuleBase" id="RU362059"/>
    </source>
</evidence>
<keyword evidence="5" id="KW-0732">Signal</keyword>
<keyword evidence="5" id="KW-1133">Transmembrane helix</keyword>
<dbReference type="GO" id="GO:0016020">
    <property type="term" value="C:membrane"/>
    <property type="evidence" value="ECO:0007669"/>
    <property type="project" value="UniProtKB-SubCell"/>
</dbReference>
<gene>
    <name evidence="6" type="ORF">C7M84_012215</name>
</gene>
<dbReference type="Pfam" id="PF00201">
    <property type="entry name" value="UDPGT"/>
    <property type="match status" value="1"/>
</dbReference>
<accession>A0A3R7PF68</accession>
<protein>
    <recommendedName>
        <fullName evidence="5">UDP-glucuronosyltransferase</fullName>
        <ecNumber evidence="5">2.4.1.17</ecNumber>
    </recommendedName>
</protein>
<dbReference type="InterPro" id="IPR035595">
    <property type="entry name" value="UDP_glycos_trans_CS"/>
</dbReference>
<dbReference type="SUPFAM" id="SSF53756">
    <property type="entry name" value="UDP-Glycosyltransferase/glycogen phosphorylase"/>
    <property type="match status" value="1"/>
</dbReference>
<dbReference type="PANTHER" id="PTHR48043:SF159">
    <property type="entry name" value="EG:EG0003.4 PROTEIN-RELATED"/>
    <property type="match status" value="1"/>
</dbReference>
<feature type="chain" id="PRO_5018379604" description="UDP-glucuronosyltransferase" evidence="5">
    <location>
        <begin position="26"/>
        <end position="520"/>
    </location>
</feature>
<keyword evidence="5" id="KW-0472">Membrane</keyword>
<dbReference type="GO" id="GO:0015020">
    <property type="term" value="F:glucuronosyltransferase activity"/>
    <property type="evidence" value="ECO:0007669"/>
    <property type="project" value="UniProtKB-EC"/>
</dbReference>
<dbReference type="CDD" id="cd03784">
    <property type="entry name" value="GT1_Gtf-like"/>
    <property type="match status" value="1"/>
</dbReference>
<dbReference type="Gene3D" id="3.40.50.2000">
    <property type="entry name" value="Glycogen Phosphorylase B"/>
    <property type="match status" value="2"/>
</dbReference>
<keyword evidence="5" id="KW-0812">Transmembrane</keyword>
<dbReference type="Proteomes" id="UP000283509">
    <property type="component" value="Unassembled WGS sequence"/>
</dbReference>
<keyword evidence="7" id="KW-1185">Reference proteome</keyword>
<dbReference type="OrthoDB" id="5835829at2759"/>
<dbReference type="AlphaFoldDB" id="A0A3R7PF68"/>
<proteinExistence type="inferred from homology"/>
<keyword evidence="3 4" id="KW-0808">Transferase</keyword>
<comment type="similarity">
    <text evidence="1 4">Belongs to the UDP-glycosyltransferase family.</text>
</comment>
<evidence type="ECO:0000313" key="7">
    <source>
        <dbReference type="Proteomes" id="UP000283509"/>
    </source>
</evidence>
<dbReference type="PROSITE" id="PS51257">
    <property type="entry name" value="PROKAR_LIPOPROTEIN"/>
    <property type="match status" value="1"/>
</dbReference>
<evidence type="ECO:0000256" key="1">
    <source>
        <dbReference type="ARBA" id="ARBA00009995"/>
    </source>
</evidence>
<dbReference type="InterPro" id="IPR002213">
    <property type="entry name" value="UDP_glucos_trans"/>
</dbReference>
<dbReference type="EC" id="2.4.1.17" evidence="5"/>
<keyword evidence="2 4" id="KW-0328">Glycosyltransferase</keyword>
<comment type="caution">
    <text evidence="6">The sequence shown here is derived from an EMBL/GenBank/DDBJ whole genome shotgun (WGS) entry which is preliminary data.</text>
</comment>
<dbReference type="PANTHER" id="PTHR48043">
    <property type="entry name" value="EG:EG0003.4 PROTEIN-RELATED"/>
    <property type="match status" value="1"/>
</dbReference>
<dbReference type="PROSITE" id="PS00375">
    <property type="entry name" value="UDPGT"/>
    <property type="match status" value="1"/>
</dbReference>
<dbReference type="InterPro" id="IPR050271">
    <property type="entry name" value="UDP-glycosyltransferase"/>
</dbReference>
<evidence type="ECO:0000256" key="2">
    <source>
        <dbReference type="ARBA" id="ARBA00022676"/>
    </source>
</evidence>
<reference evidence="6 7" key="2">
    <citation type="submission" date="2019-01" db="EMBL/GenBank/DDBJ databases">
        <title>The decoding of complex shrimp genome reveals the adaptation for benthos swimmer, frequently molting mechanism and breeding impact on genome.</title>
        <authorList>
            <person name="Sun Y."/>
            <person name="Gao Y."/>
            <person name="Yu Y."/>
        </authorList>
    </citation>
    <scope>NUCLEOTIDE SEQUENCE [LARGE SCALE GENOMIC DNA]</scope>
    <source>
        <tissue evidence="6">Muscle</tissue>
    </source>
</reference>